<dbReference type="InterPro" id="IPR036047">
    <property type="entry name" value="F-box-like_dom_sf"/>
</dbReference>
<feature type="domain" description="F-box" evidence="2">
    <location>
        <begin position="36"/>
        <end position="79"/>
    </location>
</feature>
<feature type="region of interest" description="Disordered" evidence="1">
    <location>
        <begin position="632"/>
        <end position="680"/>
    </location>
</feature>
<dbReference type="Proteomes" id="UP001370758">
    <property type="component" value="Unassembled WGS sequence"/>
</dbReference>
<comment type="caution">
    <text evidence="3">The sequence shown here is derived from an EMBL/GenBank/DDBJ whole genome shotgun (WGS) entry which is preliminary data.</text>
</comment>
<dbReference type="EMBL" id="JAVHJL010000005">
    <property type="protein sequence ID" value="KAK6502774.1"/>
    <property type="molecule type" value="Genomic_DNA"/>
</dbReference>
<organism evidence="3 4">
    <name type="scientific">Arthrobotrys musiformis</name>
    <dbReference type="NCBI Taxonomy" id="47236"/>
    <lineage>
        <taxon>Eukaryota</taxon>
        <taxon>Fungi</taxon>
        <taxon>Dikarya</taxon>
        <taxon>Ascomycota</taxon>
        <taxon>Pezizomycotina</taxon>
        <taxon>Orbiliomycetes</taxon>
        <taxon>Orbiliales</taxon>
        <taxon>Orbiliaceae</taxon>
        <taxon>Arthrobotrys</taxon>
    </lineage>
</organism>
<evidence type="ECO:0000256" key="1">
    <source>
        <dbReference type="SAM" id="MobiDB-lite"/>
    </source>
</evidence>
<name>A0AAV9W5A9_9PEZI</name>
<sequence>MGDIELGLTPTDTAIQVVAVDTALQSISRSPAIPPLLLLPYELILEIASHLNITDPRPGQNSKDYNSLSQTCRRLRQIFYPIANRHLWYDQETQFPDTLLSIVLYSFTDPLVEYVKSATFRLRRQDGEFWLKDEYDEAIEAGIGQLKAHIKKKAEEGNNEAFEFFESQIDEYGMSILPTVLLFQLKELKEIELAPSIHAISSRFLLTTLHYFKPPFQINRLGMVRLTDFASVNYWLLERFLRLGPIQSVGIDYRFGSTSGHPKIRPAPELPNYVEDKWEPDLESESDDDISVMSLEPEETAMVEAFWPRSGNRFGSAWRETTEEEIEEHFKGYQSTGWQECWFPTEISYELPGANPSSSSDTPFEIQDLRLWMDETAPVYERLIPLLHKTIGLRRFDLNLFPMWGRPQPLGLGTLETLDFQWLAKLLEKQIDTLESLSIRVLPFGAPQPHVPSLLRFHHLRKAHLFCTSDMMQTFLNRDSTTGPYFESMFPQNIEFLRIDFCYNVKLVEDVVNLQTNWFPNLRVVLGMFKDENASASRVEGWQNLWSSMPYQENPSSGSWEKREEIPEPSVWKKIATQITGYPDISSDPPVWRRKSLSHIPVQYLIITGHQKNVWCSHEGWYGPFQQHTSSDMPWDGDAFESAPEWEDDRDTDENNYSRLDPFGGPWIGTPQEHIDEMRG</sequence>
<gene>
    <name evidence="3" type="ORF">TWF481_007821</name>
</gene>
<dbReference type="Pfam" id="PF00646">
    <property type="entry name" value="F-box"/>
    <property type="match status" value="1"/>
</dbReference>
<dbReference type="InterPro" id="IPR001810">
    <property type="entry name" value="F-box_dom"/>
</dbReference>
<evidence type="ECO:0000313" key="3">
    <source>
        <dbReference type="EMBL" id="KAK6502774.1"/>
    </source>
</evidence>
<feature type="compositionally biased region" description="Acidic residues" evidence="1">
    <location>
        <begin position="644"/>
        <end position="654"/>
    </location>
</feature>
<reference evidence="3 4" key="1">
    <citation type="submission" date="2023-08" db="EMBL/GenBank/DDBJ databases">
        <authorList>
            <person name="Palmer J.M."/>
        </authorList>
    </citation>
    <scope>NUCLEOTIDE SEQUENCE [LARGE SCALE GENOMIC DNA]</scope>
    <source>
        <strain evidence="3 4">TWF481</strain>
    </source>
</reference>
<dbReference type="SUPFAM" id="SSF81383">
    <property type="entry name" value="F-box domain"/>
    <property type="match status" value="1"/>
</dbReference>
<protein>
    <recommendedName>
        <fullName evidence="2">F-box domain-containing protein</fullName>
    </recommendedName>
</protein>
<evidence type="ECO:0000259" key="2">
    <source>
        <dbReference type="Pfam" id="PF00646"/>
    </source>
</evidence>
<accession>A0AAV9W5A9</accession>
<dbReference type="AlphaFoldDB" id="A0AAV9W5A9"/>
<keyword evidence="4" id="KW-1185">Reference proteome</keyword>
<evidence type="ECO:0000313" key="4">
    <source>
        <dbReference type="Proteomes" id="UP001370758"/>
    </source>
</evidence>
<proteinExistence type="predicted"/>